<evidence type="ECO:0000256" key="5">
    <source>
        <dbReference type="ARBA" id="ARBA00022967"/>
    </source>
</evidence>
<keyword evidence="6" id="KW-0472">Membrane</keyword>
<dbReference type="InterPro" id="IPR003593">
    <property type="entry name" value="AAA+_ATPase"/>
</dbReference>
<name>A0A1N7GKP0_9EURY</name>
<dbReference type="PROSITE" id="PS00211">
    <property type="entry name" value="ABC_TRANSPORTER_1"/>
    <property type="match status" value="1"/>
</dbReference>
<gene>
    <name evidence="9" type="ORF">SAMN05421752_1138</name>
</gene>
<dbReference type="OrthoDB" id="302885at2157"/>
<dbReference type="GO" id="GO:0015416">
    <property type="term" value="F:ABC-type phosphonate transporter activity"/>
    <property type="evidence" value="ECO:0007669"/>
    <property type="project" value="InterPro"/>
</dbReference>
<dbReference type="NCBIfam" id="TIGR02315">
    <property type="entry name" value="ABC_phnC"/>
    <property type="match status" value="1"/>
</dbReference>
<dbReference type="GO" id="GO:0016887">
    <property type="term" value="F:ATP hydrolysis activity"/>
    <property type="evidence" value="ECO:0007669"/>
    <property type="project" value="InterPro"/>
</dbReference>
<accession>A0A1N7GKP0</accession>
<evidence type="ECO:0000256" key="6">
    <source>
        <dbReference type="ARBA" id="ARBA00023136"/>
    </source>
</evidence>
<dbReference type="GO" id="GO:0005524">
    <property type="term" value="F:ATP binding"/>
    <property type="evidence" value="ECO:0007669"/>
    <property type="project" value="UniProtKB-KW"/>
</dbReference>
<dbReference type="PANTHER" id="PTHR43166">
    <property type="entry name" value="AMINO ACID IMPORT ATP-BINDING PROTEIN"/>
    <property type="match status" value="1"/>
</dbReference>
<protein>
    <submittedName>
        <fullName evidence="9">Phosphonate transport system ATP-binding protein</fullName>
    </submittedName>
</protein>
<dbReference type="STRING" id="308853.SAMN05421752_1138"/>
<dbReference type="SUPFAM" id="SSF52540">
    <property type="entry name" value="P-loop containing nucleoside triphosphate hydrolases"/>
    <property type="match status" value="1"/>
</dbReference>
<dbReference type="PROSITE" id="PS50893">
    <property type="entry name" value="ABC_TRANSPORTER_2"/>
    <property type="match status" value="1"/>
</dbReference>
<keyword evidence="4 9" id="KW-0067">ATP-binding</keyword>
<keyword evidence="3" id="KW-0547">Nucleotide-binding</keyword>
<organism evidence="9 10">
    <name type="scientific">Natronorubrum thiooxidans</name>
    <dbReference type="NCBI Taxonomy" id="308853"/>
    <lineage>
        <taxon>Archaea</taxon>
        <taxon>Methanobacteriati</taxon>
        <taxon>Methanobacteriota</taxon>
        <taxon>Stenosarchaea group</taxon>
        <taxon>Halobacteria</taxon>
        <taxon>Halobacteriales</taxon>
        <taxon>Natrialbaceae</taxon>
        <taxon>Natronorubrum</taxon>
    </lineage>
</organism>
<dbReference type="InterPro" id="IPR050086">
    <property type="entry name" value="MetN_ABC_transporter-like"/>
</dbReference>
<keyword evidence="2" id="KW-1003">Cell membrane</keyword>
<dbReference type="EMBL" id="FTNR01000013">
    <property type="protein sequence ID" value="SIS13181.1"/>
    <property type="molecule type" value="Genomic_DNA"/>
</dbReference>
<dbReference type="GO" id="GO:0016020">
    <property type="term" value="C:membrane"/>
    <property type="evidence" value="ECO:0007669"/>
    <property type="project" value="InterPro"/>
</dbReference>
<evidence type="ECO:0000256" key="1">
    <source>
        <dbReference type="ARBA" id="ARBA00022448"/>
    </source>
</evidence>
<dbReference type="SMART" id="SM00382">
    <property type="entry name" value="AAA"/>
    <property type="match status" value="1"/>
</dbReference>
<evidence type="ECO:0000313" key="10">
    <source>
        <dbReference type="Proteomes" id="UP000185936"/>
    </source>
</evidence>
<keyword evidence="5" id="KW-1278">Translocase</keyword>
<dbReference type="RefSeq" id="WP_076610179.1">
    <property type="nucleotide sequence ID" value="NZ_FTNR01000013.1"/>
</dbReference>
<dbReference type="InterPro" id="IPR012693">
    <property type="entry name" value="ABC_transpr_PhnC"/>
</dbReference>
<reference evidence="10" key="1">
    <citation type="submission" date="2017-01" db="EMBL/GenBank/DDBJ databases">
        <authorList>
            <person name="Varghese N."/>
            <person name="Submissions S."/>
        </authorList>
    </citation>
    <scope>NUCLEOTIDE SEQUENCE [LARGE SCALE GENOMIC DNA]</scope>
    <source>
        <strain evidence="10">type strain: HArc-</strain>
    </source>
</reference>
<evidence type="ECO:0000256" key="3">
    <source>
        <dbReference type="ARBA" id="ARBA00022741"/>
    </source>
</evidence>
<keyword evidence="1" id="KW-0813">Transport</keyword>
<evidence type="ECO:0000256" key="4">
    <source>
        <dbReference type="ARBA" id="ARBA00022840"/>
    </source>
</evidence>
<evidence type="ECO:0000256" key="2">
    <source>
        <dbReference type="ARBA" id="ARBA00022475"/>
    </source>
</evidence>
<dbReference type="Pfam" id="PF00005">
    <property type="entry name" value="ABC_tran"/>
    <property type="match status" value="1"/>
</dbReference>
<evidence type="ECO:0000259" key="8">
    <source>
        <dbReference type="PROSITE" id="PS50893"/>
    </source>
</evidence>
<evidence type="ECO:0000313" key="9">
    <source>
        <dbReference type="EMBL" id="SIS13181.1"/>
    </source>
</evidence>
<dbReference type="PANTHER" id="PTHR43166:SF6">
    <property type="entry name" value="PHOSPHONATES IMPORT ATP-BINDING PROTEIN PHNC"/>
    <property type="match status" value="1"/>
</dbReference>
<evidence type="ECO:0000256" key="7">
    <source>
        <dbReference type="SAM" id="MobiDB-lite"/>
    </source>
</evidence>
<dbReference type="AlphaFoldDB" id="A0A1N7GKP0"/>
<dbReference type="InterPro" id="IPR017871">
    <property type="entry name" value="ABC_transporter-like_CS"/>
</dbReference>
<dbReference type="Proteomes" id="UP000185936">
    <property type="component" value="Unassembled WGS sequence"/>
</dbReference>
<dbReference type="InterPro" id="IPR003439">
    <property type="entry name" value="ABC_transporter-like_ATP-bd"/>
</dbReference>
<dbReference type="Gene3D" id="3.40.50.300">
    <property type="entry name" value="P-loop containing nucleotide triphosphate hydrolases"/>
    <property type="match status" value="1"/>
</dbReference>
<proteinExistence type="predicted"/>
<feature type="region of interest" description="Disordered" evidence="7">
    <location>
        <begin position="247"/>
        <end position="278"/>
    </location>
</feature>
<dbReference type="CDD" id="cd03256">
    <property type="entry name" value="ABC_PhnC_transporter"/>
    <property type="match status" value="1"/>
</dbReference>
<dbReference type="InterPro" id="IPR027417">
    <property type="entry name" value="P-loop_NTPase"/>
</dbReference>
<keyword evidence="10" id="KW-1185">Reference proteome</keyword>
<feature type="domain" description="ABC transporter" evidence="8">
    <location>
        <begin position="2"/>
        <end position="246"/>
    </location>
</feature>
<sequence length="278" mass="30097">MLETIDLRKVYPTGDEALTGVSTTVDGNEIVAMIGPSGAGKSTFIRCINRLTEPTDGEIRLDGSELTALGESEMKAARRNIGMVFQEYNLVERLTVMENVLSGRLGYVSNWAALRRKFPPEDVERAYDVLETVGLDGMENKRADELSGGQRQRVGIARAVVQEPKILLADEPTSSLDPESSHAVMELLADIAAEEDIPIIINIHEVPLAVEYADRILGLHDGELVFDGPTDGLDENAKDVIYRGADASETTNEAVAKTRTDNNAISEQAADKPTAAGD</sequence>